<name>A0A7S1KSY9_9EUKA</name>
<protein>
    <submittedName>
        <fullName evidence="1">Uncharacterized protein</fullName>
    </submittedName>
</protein>
<dbReference type="AlphaFoldDB" id="A0A7S1KSY9"/>
<dbReference type="EMBL" id="HBGD01009692">
    <property type="protein sequence ID" value="CAD9084709.1"/>
    <property type="molecule type" value="Transcribed_RNA"/>
</dbReference>
<sequence length="164" mass="19275">MSQSPKDKEFKYPTFEADKIGMELMENHLEQMEKNWKYVDPRRLTGERLGKEIAALNNLERPHSFQGFLYKHRNHPDLKKIPAFNMNLWQFTLNELKKIRVVSGFGLFLAFGFYQFTHSTPANINYESFSAYPFGAEADMDGGIVHYGYLVDMDKWRFADFEQA</sequence>
<proteinExistence type="predicted"/>
<accession>A0A7S1KSY9</accession>
<reference evidence="1" key="1">
    <citation type="submission" date="2021-01" db="EMBL/GenBank/DDBJ databases">
        <authorList>
            <person name="Corre E."/>
            <person name="Pelletier E."/>
            <person name="Niang G."/>
            <person name="Scheremetjew M."/>
            <person name="Finn R."/>
            <person name="Kale V."/>
            <person name="Holt S."/>
            <person name="Cochrane G."/>
            <person name="Meng A."/>
            <person name="Brown T."/>
            <person name="Cohen L."/>
        </authorList>
    </citation>
    <scope>NUCLEOTIDE SEQUENCE</scope>
    <source>
        <strain evidence="1">WS</strain>
    </source>
</reference>
<evidence type="ECO:0000313" key="1">
    <source>
        <dbReference type="EMBL" id="CAD9084709.1"/>
    </source>
</evidence>
<gene>
    <name evidence="1" type="ORF">PCOS0759_LOCUS7963</name>
</gene>
<organism evidence="1">
    <name type="scientific">Percolomonas cosmopolitus</name>
    <dbReference type="NCBI Taxonomy" id="63605"/>
    <lineage>
        <taxon>Eukaryota</taxon>
        <taxon>Discoba</taxon>
        <taxon>Heterolobosea</taxon>
        <taxon>Tetramitia</taxon>
        <taxon>Eutetramitia</taxon>
        <taxon>Percolomonadidae</taxon>
        <taxon>Percolomonas</taxon>
    </lineage>
</organism>